<name>A0A7R6PY15_9BACT</name>
<evidence type="ECO:0000256" key="1">
    <source>
        <dbReference type="ARBA" id="ARBA00022737"/>
    </source>
</evidence>
<evidence type="ECO:0008006" key="6">
    <source>
        <dbReference type="Google" id="ProtNLM"/>
    </source>
</evidence>
<evidence type="ECO:0000313" key="5">
    <source>
        <dbReference type="Proteomes" id="UP000595564"/>
    </source>
</evidence>
<keyword evidence="5" id="KW-1185">Reference proteome</keyword>
<dbReference type="InterPro" id="IPR052346">
    <property type="entry name" value="O-mannosyl-transferase_TMTC"/>
</dbReference>
<keyword evidence="1" id="KW-0677">Repeat</keyword>
<dbReference type="PANTHER" id="PTHR44227:SF3">
    <property type="entry name" value="PROTEIN O-MANNOSYL-TRANSFERASE TMTC4"/>
    <property type="match status" value="1"/>
</dbReference>
<evidence type="ECO:0000256" key="2">
    <source>
        <dbReference type="ARBA" id="ARBA00022803"/>
    </source>
</evidence>
<protein>
    <recommendedName>
        <fullName evidence="6">Glycosyltransferase RgtA/B/C/D-like domain-containing protein</fullName>
    </recommendedName>
</protein>
<keyword evidence="3" id="KW-0812">Transmembrane</keyword>
<gene>
    <name evidence="4" type="ORF">TTHT_0024</name>
</gene>
<organism evidence="4 5">
    <name type="scientific">Thermotomaculum hydrothermale</name>
    <dbReference type="NCBI Taxonomy" id="981385"/>
    <lineage>
        <taxon>Bacteria</taxon>
        <taxon>Pseudomonadati</taxon>
        <taxon>Acidobacteriota</taxon>
        <taxon>Holophagae</taxon>
        <taxon>Thermotomaculales</taxon>
        <taxon>Thermotomaculaceae</taxon>
        <taxon>Thermotomaculum</taxon>
    </lineage>
</organism>
<feature type="transmembrane region" description="Helical" evidence="3">
    <location>
        <begin position="168"/>
        <end position="193"/>
    </location>
</feature>
<dbReference type="AlphaFoldDB" id="A0A7R6PY15"/>
<dbReference type="PANTHER" id="PTHR44227">
    <property type="match status" value="1"/>
</dbReference>
<keyword evidence="3" id="KW-1133">Transmembrane helix</keyword>
<feature type="transmembrane region" description="Helical" evidence="3">
    <location>
        <begin position="7"/>
        <end position="24"/>
    </location>
</feature>
<dbReference type="Proteomes" id="UP000595564">
    <property type="component" value="Chromosome"/>
</dbReference>
<evidence type="ECO:0000256" key="3">
    <source>
        <dbReference type="SAM" id="Phobius"/>
    </source>
</evidence>
<feature type="transmembrane region" description="Helical" evidence="3">
    <location>
        <begin position="142"/>
        <end position="162"/>
    </location>
</feature>
<accession>A0A7R6PY15</accession>
<sequence length="204" mass="23464">MKNRKTLIGLILTFLITLIIYIPAMGGDFIFDDFNVIVYNYRILIKDLTPISIMQVLTCTKSGIRPLAHFSFALNYYSGGINPFYFHLINIVFHLINTLLVFFVIKKIWENFEGEEKSNTVALISALFFATTTIQTSAVSYIVQRMALGMTLFSLLSILLYLNKKYFYSFVCIILALGFKENALLLFPILFFFTGLKTEKKRKP</sequence>
<reference evidence="4 5" key="1">
    <citation type="journal article" date="2012" name="Extremophiles">
        <title>Thermotomaculum hydrothermale gen. nov., sp. nov., a novel heterotrophic thermophile within the phylum Acidobacteria from a deep-sea hydrothermal vent chimney in the Southern Okinawa Trough.</title>
        <authorList>
            <person name="Izumi H."/>
            <person name="Nunoura T."/>
            <person name="Miyazaki M."/>
            <person name="Mino S."/>
            <person name="Toki T."/>
            <person name="Takai K."/>
            <person name="Sako Y."/>
            <person name="Sawabe T."/>
            <person name="Nakagawa S."/>
        </authorList>
    </citation>
    <scope>NUCLEOTIDE SEQUENCE [LARGE SCALE GENOMIC DNA]</scope>
    <source>
        <strain evidence="4 5">AC55</strain>
    </source>
</reference>
<evidence type="ECO:0000313" key="4">
    <source>
        <dbReference type="EMBL" id="BBB31678.1"/>
    </source>
</evidence>
<keyword evidence="2" id="KW-0802">TPR repeat</keyword>
<dbReference type="EMBL" id="AP017470">
    <property type="protein sequence ID" value="BBB31678.1"/>
    <property type="molecule type" value="Genomic_DNA"/>
</dbReference>
<proteinExistence type="predicted"/>
<keyword evidence="3" id="KW-0472">Membrane</keyword>
<dbReference type="RefSeq" id="WP_201328009.1">
    <property type="nucleotide sequence ID" value="NZ_AP017470.1"/>
</dbReference>
<dbReference type="KEGG" id="thyd:TTHT_0024"/>
<feature type="transmembrane region" description="Helical" evidence="3">
    <location>
        <begin position="84"/>
        <end position="105"/>
    </location>
</feature>